<dbReference type="InterPro" id="IPR002429">
    <property type="entry name" value="CcO_II-like_C"/>
</dbReference>
<reference evidence="6" key="1">
    <citation type="submission" date="2014-11" db="EMBL/GenBank/DDBJ databases">
        <authorList>
            <person name="Otto D Thomas"/>
            <person name="Naeem Raeece"/>
        </authorList>
    </citation>
    <scope>NUCLEOTIDE SEQUENCE</scope>
</reference>
<dbReference type="EMBL" id="CDMZ01000613">
    <property type="protein sequence ID" value="CEM17923.1"/>
    <property type="molecule type" value="Genomic_DNA"/>
</dbReference>
<dbReference type="PhylomeDB" id="A0A0G4FT82"/>
<feature type="transmembrane region" description="Helical" evidence="4">
    <location>
        <begin position="225"/>
        <end position="248"/>
    </location>
</feature>
<dbReference type="VEuPathDB" id="CryptoDB:Cvel_18635"/>
<evidence type="ECO:0000259" key="5">
    <source>
        <dbReference type="PROSITE" id="PS50857"/>
    </source>
</evidence>
<comment type="subcellular location">
    <subcellularLocation>
        <location evidence="1">Membrane</location>
    </subcellularLocation>
</comment>
<dbReference type="PRINTS" id="PR01166">
    <property type="entry name" value="CYCOXIDASEII"/>
</dbReference>
<feature type="domain" description="Cytochrome oxidase subunit II copper A binding" evidence="5">
    <location>
        <begin position="253"/>
        <end position="282"/>
    </location>
</feature>
<evidence type="ECO:0000313" key="6">
    <source>
        <dbReference type="EMBL" id="CEM17923.1"/>
    </source>
</evidence>
<gene>
    <name evidence="6" type="ORF">Cvel_18635</name>
</gene>
<dbReference type="InterPro" id="IPR036257">
    <property type="entry name" value="Cyt_c_oxidase_su2_TM_sf"/>
</dbReference>
<organism evidence="6">
    <name type="scientific">Chromera velia CCMP2878</name>
    <dbReference type="NCBI Taxonomy" id="1169474"/>
    <lineage>
        <taxon>Eukaryota</taxon>
        <taxon>Sar</taxon>
        <taxon>Alveolata</taxon>
        <taxon>Colpodellida</taxon>
        <taxon>Chromeraceae</taxon>
        <taxon>Chromera</taxon>
    </lineage>
</organism>
<evidence type="ECO:0000256" key="3">
    <source>
        <dbReference type="ARBA" id="ARBA00023136"/>
    </source>
</evidence>
<evidence type="ECO:0000256" key="4">
    <source>
        <dbReference type="SAM" id="Phobius"/>
    </source>
</evidence>
<dbReference type="GO" id="GO:0004129">
    <property type="term" value="F:cytochrome-c oxidase activity"/>
    <property type="evidence" value="ECO:0007669"/>
    <property type="project" value="InterPro"/>
</dbReference>
<sequence>MALHLTRSLSQGFLPSGLRLCGERGASAPLSALLCRSFSSSSNANSGSAPLSQPPNSTAFSSAGTHTLRFPCSAPVFRCFSNTSNSPENLKAIQQRFPENIKADPEVTMEALKTGYDGTIYTHPDYKPHWPDDHAAHPGPRDYAHDDGGVHAGNFCTDTWHWFDQRTLKPKFEVFEVDGQQYIRAVPMADLGNVFDMPQVHIPVWPRNRTNIYGNFPLLLKVEFLFFYIPVIIVLALAVPGFVIIYMADEAIYTTMTVKVIGRQWYWVYEVEAPPEEDDGDD</sequence>
<proteinExistence type="predicted"/>
<dbReference type="SUPFAM" id="SSF81464">
    <property type="entry name" value="Cytochrome c oxidase subunit II-like, transmembrane region"/>
    <property type="match status" value="1"/>
</dbReference>
<keyword evidence="2 4" id="KW-0812">Transmembrane</keyword>
<dbReference type="AlphaFoldDB" id="A0A0G4FT82"/>
<dbReference type="GO" id="GO:0016020">
    <property type="term" value="C:membrane"/>
    <property type="evidence" value="ECO:0007669"/>
    <property type="project" value="UniProtKB-SubCell"/>
</dbReference>
<keyword evidence="3 4" id="KW-0472">Membrane</keyword>
<name>A0A0G4FT82_9ALVE</name>
<accession>A0A0G4FT82</accession>
<keyword evidence="4" id="KW-1133">Transmembrane helix</keyword>
<evidence type="ECO:0000256" key="1">
    <source>
        <dbReference type="ARBA" id="ARBA00004370"/>
    </source>
</evidence>
<dbReference type="GO" id="GO:0005507">
    <property type="term" value="F:copper ion binding"/>
    <property type="evidence" value="ECO:0007669"/>
    <property type="project" value="InterPro"/>
</dbReference>
<dbReference type="PROSITE" id="PS50857">
    <property type="entry name" value="COX2_CUA"/>
    <property type="match status" value="1"/>
</dbReference>
<evidence type="ECO:0000256" key="2">
    <source>
        <dbReference type="ARBA" id="ARBA00022692"/>
    </source>
</evidence>
<protein>
    <recommendedName>
        <fullName evidence="5">Cytochrome oxidase subunit II copper A binding domain-containing protein</fullName>
    </recommendedName>
</protein>